<dbReference type="InterPro" id="IPR036259">
    <property type="entry name" value="MFS_trans_sf"/>
</dbReference>
<dbReference type="GeneID" id="95975337"/>
<dbReference type="InterPro" id="IPR011701">
    <property type="entry name" value="MFS"/>
</dbReference>
<feature type="transmembrane region" description="Helical" evidence="6">
    <location>
        <begin position="292"/>
        <end position="311"/>
    </location>
</feature>
<dbReference type="Gene3D" id="1.20.1250.20">
    <property type="entry name" value="MFS general substrate transporter like domains"/>
    <property type="match status" value="1"/>
</dbReference>
<dbReference type="EMBL" id="JBFMKM010000001">
    <property type="protein sequence ID" value="KAL1311511.1"/>
    <property type="molecule type" value="Genomic_DNA"/>
</dbReference>
<dbReference type="Proteomes" id="UP001562354">
    <property type="component" value="Unassembled WGS sequence"/>
</dbReference>
<evidence type="ECO:0000256" key="2">
    <source>
        <dbReference type="ARBA" id="ARBA00022692"/>
    </source>
</evidence>
<evidence type="ECO:0000313" key="8">
    <source>
        <dbReference type="EMBL" id="KAL1311511.1"/>
    </source>
</evidence>
<dbReference type="Pfam" id="PF07690">
    <property type="entry name" value="MFS_1"/>
    <property type="match status" value="1"/>
</dbReference>
<evidence type="ECO:0000256" key="4">
    <source>
        <dbReference type="ARBA" id="ARBA00023136"/>
    </source>
</evidence>
<feature type="domain" description="Major facilitator superfamily (MFS) profile" evidence="7">
    <location>
        <begin position="98"/>
        <end position="590"/>
    </location>
</feature>
<reference evidence="8 9" key="1">
    <citation type="submission" date="2024-07" db="EMBL/GenBank/DDBJ databases">
        <title>Draft sequence of the Neodothiora populina.</title>
        <authorList>
            <person name="Drown D.D."/>
            <person name="Schuette U.S."/>
            <person name="Buechlein A.B."/>
            <person name="Rusch D.R."/>
            <person name="Winton L.W."/>
            <person name="Adams G.A."/>
        </authorList>
    </citation>
    <scope>NUCLEOTIDE SEQUENCE [LARGE SCALE GENOMIC DNA]</scope>
    <source>
        <strain evidence="8 9">CPC 39397</strain>
    </source>
</reference>
<dbReference type="RefSeq" id="XP_069204360.1">
    <property type="nucleotide sequence ID" value="XM_069340842.1"/>
</dbReference>
<evidence type="ECO:0000256" key="3">
    <source>
        <dbReference type="ARBA" id="ARBA00022989"/>
    </source>
</evidence>
<feature type="transmembrane region" description="Helical" evidence="6">
    <location>
        <begin position="357"/>
        <end position="382"/>
    </location>
</feature>
<evidence type="ECO:0000259" key="7">
    <source>
        <dbReference type="PROSITE" id="PS50850"/>
    </source>
</evidence>
<feature type="transmembrane region" description="Helical" evidence="6">
    <location>
        <begin position="251"/>
        <end position="271"/>
    </location>
</feature>
<protein>
    <recommendedName>
        <fullName evidence="7">Major facilitator superfamily (MFS) profile domain-containing protein</fullName>
    </recommendedName>
</protein>
<evidence type="ECO:0000256" key="5">
    <source>
        <dbReference type="SAM" id="MobiDB-lite"/>
    </source>
</evidence>
<keyword evidence="4 6" id="KW-0472">Membrane</keyword>
<dbReference type="PANTHER" id="PTHR23501:SF33">
    <property type="entry name" value="MAJOR FACILITATOR SUPERFAMILY (MFS) PROFILE DOMAIN-CONTAINING PROTEIN"/>
    <property type="match status" value="1"/>
</dbReference>
<sequence>MAGTYDGASHRGHTEPINGAPSGQAAASAVQETTPLLGASKKEILDRTYNDRSPEGAEDADDESDGDATATEDTPALESGDTATEGKKEHDTSSVFGIISVLLLGVFVSQADTTLVMATFASIASDFGKLELGSWLLSSYLLASCVTQPMYGKLSDIFGRKGVLQTSYATFALGTLFAGLAQNMTQMIVGRVIQGAAGAGMVSMVSILLTDLVPLQEVAVYRSYVNIFTTVGRSCGGLIGGYLAQAVGWRWAFLCQCPLLLISIGLVWWRLEEPTSVDKRRTESTLTKWKRIDFVGSFFMSLTVLPMMLAFDMVGQEISWQNPVLLGLLGGAIVSGVCFCLTERYWAKEPIFPLKLLGHYVVVTSYVQIVIQTAIQVGLMYLVPLYFQVTKNAATGEAGAHLVPSIIGNTIGGLAVGAFIKRTGKYKLPIILSSISTLICFTLLSILWRGSSTSVASSLVIFFAGLGTGMAHSAIFVGLTAGIEKENIAIATSGMYLSGNIGSVAGVSGAGAVFQSSLRWRLNRALSRESDGSEIIKKVLSNVSALHKLHGRIHDVVVQAFVDSIQTVFHVALVLAALGLFVGAISRQVKILR</sequence>
<proteinExistence type="predicted"/>
<evidence type="ECO:0000313" key="9">
    <source>
        <dbReference type="Proteomes" id="UP001562354"/>
    </source>
</evidence>
<comment type="subcellular location">
    <subcellularLocation>
        <location evidence="1">Membrane</location>
        <topology evidence="1">Multi-pass membrane protein</topology>
    </subcellularLocation>
</comment>
<keyword evidence="9" id="KW-1185">Reference proteome</keyword>
<feature type="transmembrane region" description="Helical" evidence="6">
    <location>
        <begin position="460"/>
        <end position="483"/>
    </location>
</feature>
<feature type="transmembrane region" description="Helical" evidence="6">
    <location>
        <begin position="402"/>
        <end position="421"/>
    </location>
</feature>
<keyword evidence="2 6" id="KW-0812">Transmembrane</keyword>
<dbReference type="SUPFAM" id="SSF103473">
    <property type="entry name" value="MFS general substrate transporter"/>
    <property type="match status" value="1"/>
</dbReference>
<feature type="transmembrane region" description="Helical" evidence="6">
    <location>
        <begin position="495"/>
        <end position="514"/>
    </location>
</feature>
<feature type="region of interest" description="Disordered" evidence="5">
    <location>
        <begin position="1"/>
        <end position="88"/>
    </location>
</feature>
<evidence type="ECO:0000256" key="1">
    <source>
        <dbReference type="ARBA" id="ARBA00004141"/>
    </source>
</evidence>
<accession>A0ABR3PPN0</accession>
<dbReference type="PROSITE" id="PS50850">
    <property type="entry name" value="MFS"/>
    <property type="match status" value="1"/>
</dbReference>
<feature type="transmembrane region" description="Helical" evidence="6">
    <location>
        <begin position="95"/>
        <end position="120"/>
    </location>
</feature>
<keyword evidence="3 6" id="KW-1133">Transmembrane helix</keyword>
<feature type="transmembrane region" description="Helical" evidence="6">
    <location>
        <begin position="163"/>
        <end position="181"/>
    </location>
</feature>
<feature type="compositionally biased region" description="Basic and acidic residues" evidence="5">
    <location>
        <begin position="40"/>
        <end position="55"/>
    </location>
</feature>
<gene>
    <name evidence="8" type="ORF">AAFC00_001634</name>
</gene>
<dbReference type="InterPro" id="IPR020846">
    <property type="entry name" value="MFS_dom"/>
</dbReference>
<feature type="compositionally biased region" description="Acidic residues" evidence="5">
    <location>
        <begin position="56"/>
        <end position="66"/>
    </location>
</feature>
<organism evidence="8 9">
    <name type="scientific">Neodothiora populina</name>
    <dbReference type="NCBI Taxonomy" id="2781224"/>
    <lineage>
        <taxon>Eukaryota</taxon>
        <taxon>Fungi</taxon>
        <taxon>Dikarya</taxon>
        <taxon>Ascomycota</taxon>
        <taxon>Pezizomycotina</taxon>
        <taxon>Dothideomycetes</taxon>
        <taxon>Dothideomycetidae</taxon>
        <taxon>Dothideales</taxon>
        <taxon>Dothioraceae</taxon>
        <taxon>Neodothiora</taxon>
    </lineage>
</organism>
<feature type="transmembrane region" description="Helical" evidence="6">
    <location>
        <begin position="428"/>
        <end position="448"/>
    </location>
</feature>
<feature type="transmembrane region" description="Helical" evidence="6">
    <location>
        <begin position="323"/>
        <end position="345"/>
    </location>
</feature>
<dbReference type="Gene3D" id="1.20.1720.10">
    <property type="entry name" value="Multidrug resistance protein D"/>
    <property type="match status" value="1"/>
</dbReference>
<evidence type="ECO:0000256" key="6">
    <source>
        <dbReference type="SAM" id="Phobius"/>
    </source>
</evidence>
<feature type="transmembrane region" description="Helical" evidence="6">
    <location>
        <begin position="193"/>
        <end position="213"/>
    </location>
</feature>
<feature type="transmembrane region" description="Helical" evidence="6">
    <location>
        <begin position="567"/>
        <end position="585"/>
    </location>
</feature>
<dbReference type="PANTHER" id="PTHR23501">
    <property type="entry name" value="MAJOR FACILITATOR SUPERFAMILY"/>
    <property type="match status" value="1"/>
</dbReference>
<name>A0ABR3PPN0_9PEZI</name>
<comment type="caution">
    <text evidence="8">The sequence shown here is derived from an EMBL/GenBank/DDBJ whole genome shotgun (WGS) entry which is preliminary data.</text>
</comment>